<evidence type="ECO:0000313" key="1">
    <source>
        <dbReference type="EMBL" id="KOX76842.1"/>
    </source>
</evidence>
<proteinExistence type="predicted"/>
<dbReference type="AlphaFoldDB" id="A0A0N0BHW9"/>
<sequence length="76" mass="8360">MKPAVCQCAKSGFEHLEGSSPALPPTTQWGSEEPLSRITKDAGLQEPHLFDLRPIDKIVKCQPNARTTKVVEMSNL</sequence>
<dbReference type="EMBL" id="KQ435740">
    <property type="protein sequence ID" value="KOX76842.1"/>
    <property type="molecule type" value="Genomic_DNA"/>
</dbReference>
<organism evidence="1 2">
    <name type="scientific">Melipona quadrifasciata</name>
    <dbReference type="NCBI Taxonomy" id="166423"/>
    <lineage>
        <taxon>Eukaryota</taxon>
        <taxon>Metazoa</taxon>
        <taxon>Ecdysozoa</taxon>
        <taxon>Arthropoda</taxon>
        <taxon>Hexapoda</taxon>
        <taxon>Insecta</taxon>
        <taxon>Pterygota</taxon>
        <taxon>Neoptera</taxon>
        <taxon>Endopterygota</taxon>
        <taxon>Hymenoptera</taxon>
        <taxon>Apocrita</taxon>
        <taxon>Aculeata</taxon>
        <taxon>Apoidea</taxon>
        <taxon>Anthophila</taxon>
        <taxon>Apidae</taxon>
        <taxon>Melipona</taxon>
    </lineage>
</organism>
<accession>A0A0N0BHW9</accession>
<gene>
    <name evidence="1" type="ORF">WN51_11169</name>
</gene>
<dbReference type="Proteomes" id="UP000053105">
    <property type="component" value="Unassembled WGS sequence"/>
</dbReference>
<reference evidence="1 2" key="1">
    <citation type="submission" date="2015-07" db="EMBL/GenBank/DDBJ databases">
        <title>The genome of Melipona quadrifasciata.</title>
        <authorList>
            <person name="Pan H."/>
            <person name="Kapheim K."/>
        </authorList>
    </citation>
    <scope>NUCLEOTIDE SEQUENCE [LARGE SCALE GENOMIC DNA]</scope>
    <source>
        <strain evidence="1">0111107301</strain>
        <tissue evidence="1">Whole body</tissue>
    </source>
</reference>
<protein>
    <submittedName>
        <fullName evidence="1">Uncharacterized protein</fullName>
    </submittedName>
</protein>
<dbReference type="OrthoDB" id="10418457at2759"/>
<keyword evidence="2" id="KW-1185">Reference proteome</keyword>
<name>A0A0N0BHW9_9HYME</name>
<evidence type="ECO:0000313" key="2">
    <source>
        <dbReference type="Proteomes" id="UP000053105"/>
    </source>
</evidence>